<evidence type="ECO:0000313" key="7">
    <source>
        <dbReference type="Proteomes" id="UP000787472"/>
    </source>
</evidence>
<reference evidence="6" key="1">
    <citation type="submission" date="2020-03" db="EMBL/GenBank/DDBJ databases">
        <authorList>
            <person name="Guo F."/>
        </authorList>
    </citation>
    <scope>NUCLEOTIDE SEQUENCE</scope>
    <source>
        <strain evidence="6">JCM 30134</strain>
    </source>
</reference>
<evidence type="ECO:0000256" key="1">
    <source>
        <dbReference type="ARBA" id="ARBA00023002"/>
    </source>
</evidence>
<evidence type="ECO:0000256" key="3">
    <source>
        <dbReference type="ARBA" id="ARBA00037882"/>
    </source>
</evidence>
<evidence type="ECO:0000313" key="6">
    <source>
        <dbReference type="EMBL" id="NHO67623.1"/>
    </source>
</evidence>
<name>A0A9E5T413_9GAMM</name>
<evidence type="ECO:0000259" key="4">
    <source>
        <dbReference type="Pfam" id="PF03781"/>
    </source>
</evidence>
<protein>
    <submittedName>
        <fullName evidence="6">Ergothioneine biosynthesis protein EgtB</fullName>
    </submittedName>
</protein>
<dbReference type="Pfam" id="PF12867">
    <property type="entry name" value="DinB_2"/>
    <property type="match status" value="1"/>
</dbReference>
<sequence length="426" mass="49514">MQNTVSRALDVCDLPAEYRRTRQHTEAIVQPLEVEDTVVQPAAFVSPPKWHLAHTTWFFVNFLLQPHNVHCPWPSADYPLLFNSYYKSQGNHWQQAQRGALSRPTLREILQFRHQVDAIMIDWLNRFDGDIPPQITEVLRLGLAHEQQHQELLLMDIKYILWSNPGLPTYATSDYLSSALRLPAVTTALRSEPSSSWQSTCGIYDFGVNRDELAFCFDNETPRHKQWLSAFRITTDLVTNGDYLDFISDGGYVRPEYWLSEGWDWVQAEAMRSEAHTRDTHTPLYWLQRDAQWFEFGLDGLQPLSLNAPVMHINFHEAYAYARWSGKRLPTEYEWELFAQHTHLLTSRACQPVWQWTASPYSAYPGYRAAQDAFGEYNGKFMINQMVLRGGCSVTPAGHARISYRNFYYPHQRWPFTGLRLAEDAD</sequence>
<dbReference type="EMBL" id="JAAONZ010000018">
    <property type="protein sequence ID" value="NHO67623.1"/>
    <property type="molecule type" value="Genomic_DNA"/>
</dbReference>
<dbReference type="SUPFAM" id="SSF56436">
    <property type="entry name" value="C-type lectin-like"/>
    <property type="match status" value="1"/>
</dbReference>
<comment type="pathway">
    <text evidence="3">Amino-acid biosynthesis; ergothioneine biosynthesis.</text>
</comment>
<dbReference type="InterPro" id="IPR016187">
    <property type="entry name" value="CTDL_fold"/>
</dbReference>
<organism evidence="6 7">
    <name type="scientific">Pseudomaricurvus hydrocarbonicus</name>
    <dbReference type="NCBI Taxonomy" id="1470433"/>
    <lineage>
        <taxon>Bacteria</taxon>
        <taxon>Pseudomonadati</taxon>
        <taxon>Pseudomonadota</taxon>
        <taxon>Gammaproteobacteria</taxon>
        <taxon>Cellvibrionales</taxon>
        <taxon>Cellvibrionaceae</taxon>
        <taxon>Pseudomaricurvus</taxon>
    </lineage>
</organism>
<dbReference type="InterPro" id="IPR051043">
    <property type="entry name" value="Sulfatase_Mod_Factor_Kinase"/>
</dbReference>
<dbReference type="PANTHER" id="PTHR23150">
    <property type="entry name" value="SULFATASE MODIFYING FACTOR 1, 2"/>
    <property type="match status" value="1"/>
</dbReference>
<dbReference type="NCBIfam" id="TIGR03440">
    <property type="entry name" value="egtB_TIGR03440"/>
    <property type="match status" value="1"/>
</dbReference>
<dbReference type="InterPro" id="IPR034660">
    <property type="entry name" value="DinB/YfiT-like"/>
</dbReference>
<proteinExistence type="predicted"/>
<dbReference type="PANTHER" id="PTHR23150:SF36">
    <property type="entry name" value="HERCYNINE OXYGENASE"/>
    <property type="match status" value="1"/>
</dbReference>
<accession>A0A9E5T413</accession>
<comment type="caution">
    <text evidence="6">The sequence shown here is derived from an EMBL/GenBank/DDBJ whole genome shotgun (WGS) entry which is preliminary data.</text>
</comment>
<dbReference type="Gene3D" id="3.90.1580.10">
    <property type="entry name" value="paralog of FGE (formylglycine-generating enzyme)"/>
    <property type="match status" value="2"/>
</dbReference>
<keyword evidence="1" id="KW-0560">Oxidoreductase</keyword>
<dbReference type="SUPFAM" id="SSF109854">
    <property type="entry name" value="DinB/YfiT-like putative metalloenzymes"/>
    <property type="match status" value="1"/>
</dbReference>
<dbReference type="RefSeq" id="WP_167190651.1">
    <property type="nucleotide sequence ID" value="NZ_JAAONZ010000018.1"/>
</dbReference>
<dbReference type="Proteomes" id="UP000787472">
    <property type="component" value="Unassembled WGS sequence"/>
</dbReference>
<keyword evidence="7" id="KW-1185">Reference proteome</keyword>
<dbReference type="Pfam" id="PF03781">
    <property type="entry name" value="FGE-sulfatase"/>
    <property type="match status" value="1"/>
</dbReference>
<dbReference type="AlphaFoldDB" id="A0A9E5T413"/>
<gene>
    <name evidence="6" type="ORF">G8770_18920</name>
</gene>
<feature type="domain" description="DinB-like" evidence="5">
    <location>
        <begin position="18"/>
        <end position="152"/>
    </location>
</feature>
<keyword evidence="2" id="KW-0408">Iron</keyword>
<dbReference type="GO" id="GO:0052699">
    <property type="term" value="P:ergothioneine biosynthetic process"/>
    <property type="evidence" value="ECO:0007669"/>
    <property type="project" value="InterPro"/>
</dbReference>
<dbReference type="InterPro" id="IPR017806">
    <property type="entry name" value="EgtB"/>
</dbReference>
<evidence type="ECO:0000256" key="2">
    <source>
        <dbReference type="ARBA" id="ARBA00023004"/>
    </source>
</evidence>
<dbReference type="InterPro" id="IPR024775">
    <property type="entry name" value="DinB-like"/>
</dbReference>
<feature type="domain" description="Sulfatase-modifying factor enzyme-like" evidence="4">
    <location>
        <begin position="216"/>
        <end position="339"/>
    </location>
</feature>
<dbReference type="InterPro" id="IPR005532">
    <property type="entry name" value="SUMF_dom"/>
</dbReference>
<dbReference type="InterPro" id="IPR042095">
    <property type="entry name" value="SUMF_sf"/>
</dbReference>
<evidence type="ECO:0000259" key="5">
    <source>
        <dbReference type="Pfam" id="PF12867"/>
    </source>
</evidence>